<feature type="transmembrane region" description="Helical" evidence="5">
    <location>
        <begin position="113"/>
        <end position="136"/>
    </location>
</feature>
<dbReference type="GO" id="GO:0015499">
    <property type="term" value="F:formate transmembrane transporter activity"/>
    <property type="evidence" value="ECO:0007669"/>
    <property type="project" value="TreeGrafter"/>
</dbReference>
<dbReference type="STRING" id="43678.OJAG_37330"/>
<comment type="subcellular location">
    <subcellularLocation>
        <location evidence="1">Membrane</location>
        <topology evidence="1">Multi-pass membrane protein</topology>
    </subcellularLocation>
</comment>
<evidence type="ECO:0000256" key="4">
    <source>
        <dbReference type="ARBA" id="ARBA00023136"/>
    </source>
</evidence>
<name>A0A163PR20_9CELL</name>
<dbReference type="Gene3D" id="1.20.1080.10">
    <property type="entry name" value="Glycerol uptake facilitator protein"/>
    <property type="match status" value="1"/>
</dbReference>
<feature type="transmembrane region" description="Helical" evidence="5">
    <location>
        <begin position="36"/>
        <end position="59"/>
    </location>
</feature>
<dbReference type="PANTHER" id="PTHR30520">
    <property type="entry name" value="FORMATE TRANSPORTER-RELATED"/>
    <property type="match status" value="1"/>
</dbReference>
<sequence>MERAHHRRVLTLTENLSEQSRAARTKVEGTRHPWRYLVAAMLAGAYIGVGVVLMVATAGPFLAAGAPAERLVAGGVFSVALTLVVFAGAELSTSAMMILTQGAVTRTIPVRSAVGTLLFCFGGNLLGSMLFGWMVVQSGILHTNAAAGEMIASMLAGKSHETGGQLFFRGVLCNVLVCAAIWACGRLRSEAGKAIVIFWAIFAFISSGFEHVVANMTTFSIGLFSPEVMTTWGQFGRNLLFVGLGNLVGGAVVVGLGYAAVAGRRQVATPDAGAVPGPLHGVDEAAETVPVPMAEGSVRLTERTPRGV</sequence>
<gene>
    <name evidence="6" type="primary">nirC</name>
    <name evidence="6" type="ORF">OJAG_37330</name>
</gene>
<keyword evidence="4 5" id="KW-0472">Membrane</keyword>
<feature type="transmembrane region" description="Helical" evidence="5">
    <location>
        <begin position="239"/>
        <end position="261"/>
    </location>
</feature>
<protein>
    <submittedName>
        <fullName evidence="6">Nitrite transporter NirC</fullName>
    </submittedName>
</protein>
<evidence type="ECO:0000256" key="1">
    <source>
        <dbReference type="ARBA" id="ARBA00004141"/>
    </source>
</evidence>
<dbReference type="Proteomes" id="UP000076447">
    <property type="component" value="Unassembled WGS sequence"/>
</dbReference>
<dbReference type="EMBL" id="LRIE01000085">
    <property type="protein sequence ID" value="KZM33415.1"/>
    <property type="molecule type" value="Genomic_DNA"/>
</dbReference>
<organism evidence="6 7">
    <name type="scientific">Oerskovia enterophila</name>
    <dbReference type="NCBI Taxonomy" id="43678"/>
    <lineage>
        <taxon>Bacteria</taxon>
        <taxon>Bacillati</taxon>
        <taxon>Actinomycetota</taxon>
        <taxon>Actinomycetes</taxon>
        <taxon>Micrococcales</taxon>
        <taxon>Cellulomonadaceae</taxon>
        <taxon>Oerskovia</taxon>
    </lineage>
</organism>
<dbReference type="PANTHER" id="PTHR30520:SF8">
    <property type="entry name" value="NITRITE TRANSPORTER NIRC"/>
    <property type="match status" value="1"/>
</dbReference>
<evidence type="ECO:0000313" key="6">
    <source>
        <dbReference type="EMBL" id="KZM33415.1"/>
    </source>
</evidence>
<feature type="transmembrane region" description="Helical" evidence="5">
    <location>
        <begin position="166"/>
        <end position="184"/>
    </location>
</feature>
<dbReference type="InterPro" id="IPR023271">
    <property type="entry name" value="Aquaporin-like"/>
</dbReference>
<dbReference type="Pfam" id="PF01226">
    <property type="entry name" value="Form_Nir_trans"/>
    <property type="match status" value="1"/>
</dbReference>
<proteinExistence type="predicted"/>
<dbReference type="GO" id="GO:0005886">
    <property type="term" value="C:plasma membrane"/>
    <property type="evidence" value="ECO:0007669"/>
    <property type="project" value="TreeGrafter"/>
</dbReference>
<evidence type="ECO:0000313" key="7">
    <source>
        <dbReference type="Proteomes" id="UP000076447"/>
    </source>
</evidence>
<reference evidence="6 7" key="1">
    <citation type="submission" date="2016-01" db="EMBL/GenBank/DDBJ databases">
        <title>Genome sequence of Oerskovia enterophila VJag, an agar and cellulose degrading bacterium.</title>
        <authorList>
            <person name="Poehlein A."/>
            <person name="Jag V."/>
            <person name="Bengelsdorf F."/>
            <person name="Duerre P."/>
            <person name="Daniel R."/>
        </authorList>
    </citation>
    <scope>NUCLEOTIDE SEQUENCE [LARGE SCALE GENOMIC DNA]</scope>
    <source>
        <strain evidence="6 7">VJag</strain>
    </source>
</reference>
<evidence type="ECO:0000256" key="5">
    <source>
        <dbReference type="SAM" id="Phobius"/>
    </source>
</evidence>
<dbReference type="AlphaFoldDB" id="A0A163PR20"/>
<evidence type="ECO:0000256" key="3">
    <source>
        <dbReference type="ARBA" id="ARBA00022989"/>
    </source>
</evidence>
<feature type="transmembrane region" description="Helical" evidence="5">
    <location>
        <begin position="71"/>
        <end position="92"/>
    </location>
</feature>
<keyword evidence="2 5" id="KW-0812">Transmembrane</keyword>
<feature type="transmembrane region" description="Helical" evidence="5">
    <location>
        <begin position="196"/>
        <end position="219"/>
    </location>
</feature>
<dbReference type="PATRIC" id="fig|43678.3.peg.3900"/>
<keyword evidence="3 5" id="KW-1133">Transmembrane helix</keyword>
<dbReference type="InterPro" id="IPR000292">
    <property type="entry name" value="For/NO2_transpt"/>
</dbReference>
<comment type="caution">
    <text evidence="6">The sequence shown here is derived from an EMBL/GenBank/DDBJ whole genome shotgun (WGS) entry which is preliminary data.</text>
</comment>
<accession>A0A163PR20</accession>
<evidence type="ECO:0000256" key="2">
    <source>
        <dbReference type="ARBA" id="ARBA00022692"/>
    </source>
</evidence>